<comment type="caution">
    <text evidence="2">The sequence shown here is derived from an EMBL/GenBank/DDBJ whole genome shotgun (WGS) entry which is preliminary data.</text>
</comment>
<feature type="compositionally biased region" description="Basic and acidic residues" evidence="1">
    <location>
        <begin position="12"/>
        <end position="35"/>
    </location>
</feature>
<evidence type="ECO:0000313" key="2">
    <source>
        <dbReference type="EMBL" id="EFE34538.1"/>
    </source>
</evidence>
<feature type="compositionally biased region" description="Basic residues" evidence="1">
    <location>
        <begin position="1"/>
        <end position="11"/>
    </location>
</feature>
<gene>
    <name evidence="2" type="ORF">ARB_06301</name>
</gene>
<dbReference type="AlphaFoldDB" id="D4APZ4"/>
<dbReference type="EMBL" id="ABSU01000005">
    <property type="protein sequence ID" value="EFE34538.1"/>
    <property type="molecule type" value="Genomic_DNA"/>
</dbReference>
<dbReference type="HOGENOM" id="CLU_2263108_0_0_1"/>
<dbReference type="KEGG" id="abe:ARB_06301"/>
<reference evidence="3" key="1">
    <citation type="journal article" date="2011" name="Genome Biol.">
        <title>Comparative and functional genomics provide insights into the pathogenicity of dermatophytic fungi.</title>
        <authorList>
            <person name="Burmester A."/>
            <person name="Shelest E."/>
            <person name="Gloeckner G."/>
            <person name="Heddergott C."/>
            <person name="Schindler S."/>
            <person name="Staib P."/>
            <person name="Heidel A."/>
            <person name="Felder M."/>
            <person name="Petzold A."/>
            <person name="Szafranski K."/>
            <person name="Feuermann M."/>
            <person name="Pedruzzi I."/>
            <person name="Priebe S."/>
            <person name="Groth M."/>
            <person name="Winkler R."/>
            <person name="Li W."/>
            <person name="Kniemeyer O."/>
            <person name="Schroeckh V."/>
            <person name="Hertweck C."/>
            <person name="Hube B."/>
            <person name="White T.C."/>
            <person name="Platzer M."/>
            <person name="Guthke R."/>
            <person name="Heitman J."/>
            <person name="Woestemeyer J."/>
            <person name="Zipfel P.F."/>
            <person name="Monod M."/>
            <person name="Brakhage A.A."/>
        </authorList>
    </citation>
    <scope>NUCLEOTIDE SEQUENCE [LARGE SCALE GENOMIC DNA]</scope>
    <source>
        <strain evidence="3">ATCC MYA-4681 / CBS 112371</strain>
    </source>
</reference>
<dbReference type="GeneID" id="9520902"/>
<feature type="compositionally biased region" description="Polar residues" evidence="1">
    <location>
        <begin position="37"/>
        <end position="48"/>
    </location>
</feature>
<sequence>MRRRRRRRRDGRKTSKDKDADEQRQLWWMDQEHNTIEPASSERSGEINETSKQAIIKICLAGCLAFRWLPIDSRSDTLYHPPTIAMGGLGEPPDTDWKNARTA</sequence>
<keyword evidence="3" id="KW-1185">Reference proteome</keyword>
<dbReference type="Proteomes" id="UP000008866">
    <property type="component" value="Unassembled WGS sequence"/>
</dbReference>
<accession>D4APZ4</accession>
<proteinExistence type="predicted"/>
<feature type="region of interest" description="Disordered" evidence="1">
    <location>
        <begin position="1"/>
        <end position="48"/>
    </location>
</feature>
<organism evidence="2 3">
    <name type="scientific">Arthroderma benhamiae (strain ATCC MYA-4681 / CBS 112371)</name>
    <name type="common">Trichophyton mentagrophytes</name>
    <dbReference type="NCBI Taxonomy" id="663331"/>
    <lineage>
        <taxon>Eukaryota</taxon>
        <taxon>Fungi</taxon>
        <taxon>Dikarya</taxon>
        <taxon>Ascomycota</taxon>
        <taxon>Pezizomycotina</taxon>
        <taxon>Eurotiomycetes</taxon>
        <taxon>Eurotiomycetidae</taxon>
        <taxon>Onygenales</taxon>
        <taxon>Arthrodermataceae</taxon>
        <taxon>Trichophyton</taxon>
    </lineage>
</organism>
<evidence type="ECO:0000313" key="3">
    <source>
        <dbReference type="Proteomes" id="UP000008866"/>
    </source>
</evidence>
<protein>
    <submittedName>
        <fullName evidence="2">Uncharacterized protein</fullName>
    </submittedName>
</protein>
<feature type="region of interest" description="Disordered" evidence="1">
    <location>
        <begin position="84"/>
        <end position="103"/>
    </location>
</feature>
<evidence type="ECO:0000256" key="1">
    <source>
        <dbReference type="SAM" id="MobiDB-lite"/>
    </source>
</evidence>
<dbReference type="RefSeq" id="XP_003015178.1">
    <property type="nucleotide sequence ID" value="XM_003015132.1"/>
</dbReference>
<name>D4APZ4_ARTBC</name>